<keyword evidence="3" id="KW-1185">Reference proteome</keyword>
<dbReference type="InterPro" id="IPR038356">
    <property type="entry name" value="Tma16_sf"/>
</dbReference>
<evidence type="ECO:0000256" key="1">
    <source>
        <dbReference type="ARBA" id="ARBA00034127"/>
    </source>
</evidence>
<dbReference type="FunFam" id="1.20.1440.170:FF:000001">
    <property type="entry name" value="Translation machinery-associated 16 homolog"/>
    <property type="match status" value="1"/>
</dbReference>
<dbReference type="GO" id="GO:0005634">
    <property type="term" value="C:nucleus"/>
    <property type="evidence" value="ECO:0007669"/>
    <property type="project" value="TreeGrafter"/>
</dbReference>
<dbReference type="AlphaFoldDB" id="A0A1J1HUJ0"/>
<accession>A0A1J1HUJ0</accession>
<reference evidence="2 3" key="1">
    <citation type="submission" date="2015-04" db="EMBL/GenBank/DDBJ databases">
        <authorList>
            <person name="Syromyatnikov M.Y."/>
            <person name="Popov V.N."/>
        </authorList>
    </citation>
    <scope>NUCLEOTIDE SEQUENCE [LARGE SCALE GENOMIC DNA]</scope>
</reference>
<evidence type="ECO:0000313" key="3">
    <source>
        <dbReference type="Proteomes" id="UP000183832"/>
    </source>
</evidence>
<proteinExistence type="inferred from homology"/>
<protein>
    <submittedName>
        <fullName evidence="2">CLUMA_CG005317, isoform A</fullName>
    </submittedName>
</protein>
<dbReference type="InterPro" id="IPR021346">
    <property type="entry name" value="Tma16"/>
</dbReference>
<sequence>MGSKKKLAQKLERATHANSRRTLAVIRDIKKINKRDKIKGDFATKANIEGKKLSFFAEKIEDKNEALTAEEFEAIINEYFHRFDDELEQIQLKTQINSRRRNQHSSRESIIKITLEKDINNFKAGGMELLDLCDPIQFKALKDWDGNAHNIQHLKMKFISKSYLDQLK</sequence>
<dbReference type="PANTHER" id="PTHR13349">
    <property type="entry name" value="TRANSLATION MACHINERY-ASSOCIATED PROTEIN 16"/>
    <property type="match status" value="1"/>
</dbReference>
<evidence type="ECO:0000313" key="2">
    <source>
        <dbReference type="EMBL" id="CRK91667.1"/>
    </source>
</evidence>
<dbReference type="Gene3D" id="1.20.1440.170">
    <property type="entry name" value="Translation machinery-associated protein 16-like"/>
    <property type="match status" value="1"/>
</dbReference>
<comment type="similarity">
    <text evidence="1">Belongs to the TMA16 family.</text>
</comment>
<dbReference type="EMBL" id="CVRI01000021">
    <property type="protein sequence ID" value="CRK91667.1"/>
    <property type="molecule type" value="Genomic_DNA"/>
</dbReference>
<dbReference type="STRING" id="568069.A0A1J1HUJ0"/>
<organism evidence="2 3">
    <name type="scientific">Clunio marinus</name>
    <dbReference type="NCBI Taxonomy" id="568069"/>
    <lineage>
        <taxon>Eukaryota</taxon>
        <taxon>Metazoa</taxon>
        <taxon>Ecdysozoa</taxon>
        <taxon>Arthropoda</taxon>
        <taxon>Hexapoda</taxon>
        <taxon>Insecta</taxon>
        <taxon>Pterygota</taxon>
        <taxon>Neoptera</taxon>
        <taxon>Endopterygota</taxon>
        <taxon>Diptera</taxon>
        <taxon>Nematocera</taxon>
        <taxon>Chironomoidea</taxon>
        <taxon>Chironomidae</taxon>
        <taxon>Clunio</taxon>
    </lineage>
</organism>
<name>A0A1J1HUJ0_9DIPT</name>
<dbReference type="Proteomes" id="UP000183832">
    <property type="component" value="Unassembled WGS sequence"/>
</dbReference>
<dbReference type="OrthoDB" id="270284at2759"/>
<dbReference type="PANTHER" id="PTHR13349:SF2">
    <property type="entry name" value="TRANSLATION MACHINERY-ASSOCIATED PROTEIN 16"/>
    <property type="match status" value="1"/>
</dbReference>
<gene>
    <name evidence="2" type="ORF">CLUMA_CG005317</name>
</gene>
<dbReference type="Pfam" id="PF11176">
    <property type="entry name" value="Tma16"/>
    <property type="match status" value="1"/>
</dbReference>